<dbReference type="Gene3D" id="3.40.140.10">
    <property type="entry name" value="Cytidine Deaminase, domain 2"/>
    <property type="match status" value="1"/>
</dbReference>
<keyword evidence="5" id="KW-0482">Metalloprotease</keyword>
<evidence type="ECO:0000256" key="2">
    <source>
        <dbReference type="ARBA" id="ARBA00022723"/>
    </source>
</evidence>
<accession>A0A523UYB1</accession>
<keyword evidence="2" id="KW-0479">Metal-binding</keyword>
<evidence type="ECO:0000256" key="5">
    <source>
        <dbReference type="ARBA" id="ARBA00023049"/>
    </source>
</evidence>
<dbReference type="EMBL" id="SOJN01000018">
    <property type="protein sequence ID" value="TET47518.1"/>
    <property type="molecule type" value="Genomic_DNA"/>
</dbReference>
<keyword evidence="4" id="KW-0862">Zinc</keyword>
<dbReference type="Proteomes" id="UP000315525">
    <property type="component" value="Unassembled WGS sequence"/>
</dbReference>
<evidence type="ECO:0000313" key="8">
    <source>
        <dbReference type="Proteomes" id="UP000315525"/>
    </source>
</evidence>
<comment type="caution">
    <text evidence="7">The sequence shown here is derived from an EMBL/GenBank/DDBJ whole genome shotgun (WGS) entry which is preliminary data.</text>
</comment>
<organism evidence="7 8">
    <name type="scientific">candidate division TA06 bacterium</name>
    <dbReference type="NCBI Taxonomy" id="2250710"/>
    <lineage>
        <taxon>Bacteria</taxon>
        <taxon>Bacteria division TA06</taxon>
    </lineage>
</organism>
<evidence type="ECO:0000313" key="7">
    <source>
        <dbReference type="EMBL" id="TET47518.1"/>
    </source>
</evidence>
<evidence type="ECO:0000256" key="1">
    <source>
        <dbReference type="ARBA" id="ARBA00022670"/>
    </source>
</evidence>
<keyword evidence="1" id="KW-0645">Protease</keyword>
<reference evidence="7 8" key="1">
    <citation type="submission" date="2019-03" db="EMBL/GenBank/DDBJ databases">
        <title>Metabolic potential of uncultured bacteria and archaea associated with petroleum seepage in deep-sea sediments.</title>
        <authorList>
            <person name="Dong X."/>
            <person name="Hubert C."/>
        </authorList>
    </citation>
    <scope>NUCLEOTIDE SEQUENCE [LARGE SCALE GENOMIC DNA]</scope>
    <source>
        <strain evidence="7">E44_bin18</strain>
    </source>
</reference>
<feature type="domain" description="JAB" evidence="6">
    <location>
        <begin position="18"/>
        <end position="130"/>
    </location>
</feature>
<dbReference type="Pfam" id="PF14464">
    <property type="entry name" value="Prok-JAB"/>
    <property type="match status" value="1"/>
</dbReference>
<dbReference type="InterPro" id="IPR028090">
    <property type="entry name" value="JAB_dom_prok"/>
</dbReference>
<dbReference type="GO" id="GO:0046872">
    <property type="term" value="F:metal ion binding"/>
    <property type="evidence" value="ECO:0007669"/>
    <property type="project" value="UniProtKB-KW"/>
</dbReference>
<protein>
    <recommendedName>
        <fullName evidence="6">JAB domain-containing protein</fullName>
    </recommendedName>
</protein>
<name>A0A523UYB1_UNCT6</name>
<proteinExistence type="predicted"/>
<dbReference type="SUPFAM" id="SSF102712">
    <property type="entry name" value="JAB1/MPN domain"/>
    <property type="match status" value="1"/>
</dbReference>
<evidence type="ECO:0000256" key="4">
    <source>
        <dbReference type="ARBA" id="ARBA00022833"/>
    </source>
</evidence>
<keyword evidence="3" id="KW-0378">Hydrolase</keyword>
<sequence>MGDKAVKRKTVFIQQTAFLSIVLSSVEVFHHEALGVALGFASEDQFIIQYAIPYQTARKALTWVAPRPKRVARIERILDHHPVNVIGDFHSHTELGDLKALCRPSGEDIADMEEGKVHLIVALNETNRRSPWIHKADGNITGTLEGYHITIGAFYLENRGRYKFIRANIVCPSATGIREAES</sequence>
<gene>
    <name evidence="7" type="ORF">E3J62_01190</name>
</gene>
<dbReference type="AlphaFoldDB" id="A0A523UYB1"/>
<dbReference type="GO" id="GO:0008237">
    <property type="term" value="F:metallopeptidase activity"/>
    <property type="evidence" value="ECO:0007669"/>
    <property type="project" value="UniProtKB-KW"/>
</dbReference>
<dbReference type="GO" id="GO:0006508">
    <property type="term" value="P:proteolysis"/>
    <property type="evidence" value="ECO:0007669"/>
    <property type="project" value="UniProtKB-KW"/>
</dbReference>
<evidence type="ECO:0000256" key="3">
    <source>
        <dbReference type="ARBA" id="ARBA00022801"/>
    </source>
</evidence>
<evidence type="ECO:0000259" key="6">
    <source>
        <dbReference type="Pfam" id="PF14464"/>
    </source>
</evidence>